<protein>
    <recommendedName>
        <fullName evidence="2">Gamma-glutamyltransferase</fullName>
    </recommendedName>
</protein>
<sequence length="46" mass="4999">TELTQLGHQVSIMDYTHFGGGQLIYKLEDGFLGASDPRKDGQAVGF</sequence>
<dbReference type="Gene3D" id="3.60.20.40">
    <property type="match status" value="1"/>
</dbReference>
<reference evidence="1" key="1">
    <citation type="journal article" date="2014" name="Front. Microbiol.">
        <title>High frequency of phylogenetically diverse reductive dehalogenase-homologous genes in deep subseafloor sedimentary metagenomes.</title>
        <authorList>
            <person name="Kawai M."/>
            <person name="Futagami T."/>
            <person name="Toyoda A."/>
            <person name="Takaki Y."/>
            <person name="Nishi S."/>
            <person name="Hori S."/>
            <person name="Arai W."/>
            <person name="Tsubouchi T."/>
            <person name="Morono Y."/>
            <person name="Uchiyama I."/>
            <person name="Ito T."/>
            <person name="Fujiyama A."/>
            <person name="Inagaki F."/>
            <person name="Takami H."/>
        </authorList>
    </citation>
    <scope>NUCLEOTIDE SEQUENCE</scope>
    <source>
        <strain evidence="1">Expedition CK06-06</strain>
    </source>
</reference>
<dbReference type="InterPro" id="IPR043137">
    <property type="entry name" value="GGT_ssub_C"/>
</dbReference>
<accession>X1BSH0</accession>
<dbReference type="EMBL" id="BART01011361">
    <property type="protein sequence ID" value="GAG84092.1"/>
    <property type="molecule type" value="Genomic_DNA"/>
</dbReference>
<name>X1BSH0_9ZZZZ</name>
<proteinExistence type="predicted"/>
<feature type="non-terminal residue" evidence="1">
    <location>
        <position position="1"/>
    </location>
</feature>
<comment type="caution">
    <text evidence="1">The sequence shown here is derived from an EMBL/GenBank/DDBJ whole genome shotgun (WGS) entry which is preliminary data.</text>
</comment>
<evidence type="ECO:0008006" key="2">
    <source>
        <dbReference type="Google" id="ProtNLM"/>
    </source>
</evidence>
<dbReference type="InterPro" id="IPR029055">
    <property type="entry name" value="Ntn_hydrolases_N"/>
</dbReference>
<organism evidence="1">
    <name type="scientific">marine sediment metagenome</name>
    <dbReference type="NCBI Taxonomy" id="412755"/>
    <lineage>
        <taxon>unclassified sequences</taxon>
        <taxon>metagenomes</taxon>
        <taxon>ecological metagenomes</taxon>
    </lineage>
</organism>
<dbReference type="SUPFAM" id="SSF56235">
    <property type="entry name" value="N-terminal nucleophile aminohydrolases (Ntn hydrolases)"/>
    <property type="match status" value="1"/>
</dbReference>
<gene>
    <name evidence="1" type="ORF">S01H4_24244</name>
</gene>
<dbReference type="AlphaFoldDB" id="X1BSH0"/>
<evidence type="ECO:0000313" key="1">
    <source>
        <dbReference type="EMBL" id="GAG84092.1"/>
    </source>
</evidence>